<evidence type="ECO:0000313" key="2">
    <source>
        <dbReference type="Proteomes" id="UP001204142"/>
    </source>
</evidence>
<sequence>MPSLDGCIIEQCNAVWDEEFLSGVKNRNNCSGFVKAVAKRLGIPLPDTATADGIAAAVESNWTKVESGAEAARLAYAGQFVLAVLKAKDHQPKRSNGHVAIVVYGDLYRHRYPKVWGGSIGAAQSRGDKSVGEVWNNVDRDQVGYFAYGLNVCKR</sequence>
<gene>
    <name evidence="1" type="ORF">NQT62_04630</name>
</gene>
<evidence type="ECO:0000313" key="1">
    <source>
        <dbReference type="EMBL" id="MCQ8895728.1"/>
    </source>
</evidence>
<proteinExistence type="predicted"/>
<name>A0ABT1WDY1_9BURK</name>
<keyword evidence="2" id="KW-1185">Reference proteome</keyword>
<dbReference type="EMBL" id="JANIGO010000001">
    <property type="protein sequence ID" value="MCQ8895728.1"/>
    <property type="molecule type" value="Genomic_DNA"/>
</dbReference>
<reference evidence="1 2" key="1">
    <citation type="submission" date="2022-07" db="EMBL/GenBank/DDBJ databases">
        <authorList>
            <person name="Xamxidin M."/>
            <person name="Wu M."/>
        </authorList>
    </citation>
    <scope>NUCLEOTIDE SEQUENCE [LARGE SCALE GENOMIC DNA]</scope>
    <source>
        <strain evidence="1 2">NBRC 111650</strain>
    </source>
</reference>
<dbReference type="Gene3D" id="3.90.1720.10">
    <property type="entry name" value="endopeptidase domain like (from Nostoc punctiforme)"/>
    <property type="match status" value="1"/>
</dbReference>
<comment type="caution">
    <text evidence="1">The sequence shown here is derived from an EMBL/GenBank/DDBJ whole genome shotgun (WGS) entry which is preliminary data.</text>
</comment>
<accession>A0ABT1WDY1</accession>
<dbReference type="RefSeq" id="WP_256763433.1">
    <property type="nucleotide sequence ID" value="NZ_JANIGO010000001.1"/>
</dbReference>
<organism evidence="1 2">
    <name type="scientific">Limnobacter humi</name>
    <dbReference type="NCBI Taxonomy" id="1778671"/>
    <lineage>
        <taxon>Bacteria</taxon>
        <taxon>Pseudomonadati</taxon>
        <taxon>Pseudomonadota</taxon>
        <taxon>Betaproteobacteria</taxon>
        <taxon>Burkholderiales</taxon>
        <taxon>Burkholderiaceae</taxon>
        <taxon>Limnobacter</taxon>
    </lineage>
</organism>
<protein>
    <submittedName>
        <fullName evidence="1">Uncharacterized protein</fullName>
    </submittedName>
</protein>
<dbReference type="Proteomes" id="UP001204142">
    <property type="component" value="Unassembled WGS sequence"/>
</dbReference>